<dbReference type="PANTHER" id="PTHR43652:SF6">
    <property type="entry name" value="ARGININE REPRESSOR"/>
    <property type="match status" value="1"/>
</dbReference>
<gene>
    <name evidence="6" type="ORF">CHR55_02090</name>
</gene>
<comment type="caution">
    <text evidence="6">The sequence shown here is derived from an EMBL/GenBank/DDBJ whole genome shotgun (WGS) entry which is preliminary data.</text>
</comment>
<comment type="subcellular location">
    <subcellularLocation>
        <location evidence="1">Cell membrane</location>
        <topology evidence="1">Multi-pass membrane protein</topology>
    </subcellularLocation>
</comment>
<evidence type="ECO:0000313" key="6">
    <source>
        <dbReference type="EMBL" id="PCK29197.1"/>
    </source>
</evidence>
<dbReference type="Proteomes" id="UP000230886">
    <property type="component" value="Unassembled WGS sequence"/>
</dbReference>
<evidence type="ECO:0000256" key="5">
    <source>
        <dbReference type="ARBA" id="ARBA00023136"/>
    </source>
</evidence>
<proteinExistence type="predicted"/>
<dbReference type="GO" id="GO:0005886">
    <property type="term" value="C:plasma membrane"/>
    <property type="evidence" value="ECO:0007669"/>
    <property type="project" value="UniProtKB-SubCell"/>
</dbReference>
<protein>
    <submittedName>
        <fullName evidence="6">YfcC family protein</fullName>
    </submittedName>
</protein>
<sequence length="520" mass="55003">MSTETDTGSAPTPAKKKFEFPGAVTMLAIVTVLVWIAALFIPAGRFGVDVDGSPVPGSFETVTSPLSFWERIQQLILSPVNGLYGVQDSITGFVDTDNIGRLFGSVGVVLFIMALGAFISVSFATRSLETAVSQLATKLSDKGWLLITVIMVLFSLLGSTMGFSVETFGFYALLIPLMTALGYDRMVAATMIILGALVGNMASTVNPFSIGVASGEAGVSIGDGIVLRVILWIVLTAVAVVFVLRYAAKVKKDPSKSLVGFDIADDEDEEPAEPVDIDGKLTGTQKLVLLITGLTFGLMIFSVIPWSSIFGATTGPAEYDAYHVTATEPYWFELNWWFPQLAMLFILAAVLVGIVAKMGEKKIVSLITRGAGDMVGPAIVILLARGVSVIMTNTETLDTILNAMEQLVSGASAGVFAILVMLVNIPLAFLIPSSSGHATLAMPLLAPLGDFAGVSRALVITAFQMGHGLMLMVAPTNVVVVGGLAMAKVGYDKFLRFVWPLLLINFVIVVVVIGAAAVFE</sequence>
<dbReference type="PANTHER" id="PTHR43652">
    <property type="entry name" value="BASIC AMINO ACID ANTIPORTER YFCC-RELATED"/>
    <property type="match status" value="1"/>
</dbReference>
<dbReference type="InterPro" id="IPR051679">
    <property type="entry name" value="DASS-Related_Transporters"/>
</dbReference>
<keyword evidence="3" id="KW-0812">Transmembrane</keyword>
<evidence type="ECO:0000256" key="2">
    <source>
        <dbReference type="ARBA" id="ARBA00022475"/>
    </source>
</evidence>
<dbReference type="EMBL" id="NOVD01000001">
    <property type="protein sequence ID" value="PCK29197.1"/>
    <property type="molecule type" value="Genomic_DNA"/>
</dbReference>
<name>A0A2A5JIT7_RHOSG</name>
<evidence type="ECO:0000313" key="7">
    <source>
        <dbReference type="Proteomes" id="UP000230886"/>
    </source>
</evidence>
<dbReference type="AlphaFoldDB" id="A0A2A5JIT7"/>
<accession>A0A2A5JIT7</accession>
<keyword evidence="5" id="KW-0472">Membrane</keyword>
<evidence type="ECO:0000256" key="3">
    <source>
        <dbReference type="ARBA" id="ARBA00022692"/>
    </source>
</evidence>
<reference evidence="6 7" key="1">
    <citation type="submission" date="2017-07" db="EMBL/GenBank/DDBJ databases">
        <title>Draft sequence of Rhodococcus enclensis 23b-28.</title>
        <authorList>
            <person name="Besaury L."/>
            <person name="Sancelme M."/>
            <person name="Amato P."/>
            <person name="Lallement A."/>
            <person name="Delort A.-M."/>
        </authorList>
    </citation>
    <scope>NUCLEOTIDE SEQUENCE [LARGE SCALE GENOMIC DNA]</scope>
    <source>
        <strain evidence="6 7">23b-28</strain>
    </source>
</reference>
<dbReference type="InterPro" id="IPR018385">
    <property type="entry name" value="C4_dicarb_anaerob_car-like"/>
</dbReference>
<dbReference type="KEGG" id="rqi:C1M55_00630"/>
<evidence type="ECO:0000256" key="1">
    <source>
        <dbReference type="ARBA" id="ARBA00004651"/>
    </source>
</evidence>
<evidence type="ECO:0000256" key="4">
    <source>
        <dbReference type="ARBA" id="ARBA00022989"/>
    </source>
</evidence>
<keyword evidence="2" id="KW-1003">Cell membrane</keyword>
<dbReference type="RefSeq" id="WP_050657054.1">
    <property type="nucleotide sequence ID" value="NZ_CP025959.1"/>
</dbReference>
<dbReference type="Pfam" id="PF03606">
    <property type="entry name" value="DcuC"/>
    <property type="match status" value="1"/>
</dbReference>
<keyword evidence="4" id="KW-1133">Transmembrane helix</keyword>
<organism evidence="6 7">
    <name type="scientific">Rhodococcus qingshengii</name>
    <dbReference type="NCBI Taxonomy" id="334542"/>
    <lineage>
        <taxon>Bacteria</taxon>
        <taxon>Bacillati</taxon>
        <taxon>Actinomycetota</taxon>
        <taxon>Actinomycetes</taxon>
        <taxon>Mycobacteriales</taxon>
        <taxon>Nocardiaceae</taxon>
        <taxon>Rhodococcus</taxon>
        <taxon>Rhodococcus erythropolis group</taxon>
    </lineage>
</organism>